<keyword evidence="8" id="KW-0325">Glycoprotein</keyword>
<protein>
    <recommendedName>
        <fullName evidence="12">G-protein coupled receptors family 1 profile domain-containing protein</fullName>
    </recommendedName>
</protein>
<dbReference type="InterPro" id="IPR000276">
    <property type="entry name" value="GPCR_Rhodpsn"/>
</dbReference>
<feature type="transmembrane region" description="Helical" evidence="11">
    <location>
        <begin position="141"/>
        <end position="161"/>
    </location>
</feature>
<comment type="subcellular location">
    <subcellularLocation>
        <location evidence="1">Cell membrane</location>
        <topology evidence="1">Multi-pass membrane protein</topology>
    </subcellularLocation>
</comment>
<keyword evidence="7 10" id="KW-0675">Receptor</keyword>
<evidence type="ECO:0000256" key="6">
    <source>
        <dbReference type="ARBA" id="ARBA00023136"/>
    </source>
</evidence>
<dbReference type="PROSITE" id="PS50262">
    <property type="entry name" value="G_PROTEIN_RECEP_F1_2"/>
    <property type="match status" value="1"/>
</dbReference>
<evidence type="ECO:0000256" key="4">
    <source>
        <dbReference type="ARBA" id="ARBA00022989"/>
    </source>
</evidence>
<keyword evidence="3 10" id="KW-0812">Transmembrane</keyword>
<evidence type="ECO:0000256" key="1">
    <source>
        <dbReference type="ARBA" id="ARBA00004651"/>
    </source>
</evidence>
<keyword evidence="5 10" id="KW-0297">G-protein coupled receptor</keyword>
<comment type="caution">
    <text evidence="13">The sequence shown here is derived from an EMBL/GenBank/DDBJ whole genome shotgun (WGS) entry which is preliminary data.</text>
</comment>
<dbReference type="PANTHER" id="PTHR24246">
    <property type="entry name" value="OLFACTORY RECEPTOR AND ADENOSINE RECEPTOR"/>
    <property type="match status" value="1"/>
</dbReference>
<feature type="transmembrane region" description="Helical" evidence="11">
    <location>
        <begin position="21"/>
        <end position="48"/>
    </location>
</feature>
<sequence length="309" mass="35727">MENVSAVWFRSAMDSTSREEGIAFCCAFVLEAALVVVTNTFVVVLFVFERKLRKKSFVLVINMAVADFMVGAVSLPLYVYLMVGSAYQLWPVVSLKPLTLFYISWEGIFSRASTISAAFISCERCYAVYWPLKHRTLSMRAYHILIFMVWSVSIIIDFTAIRTWNFLKLSKLTVKYNSYRIIFSSITAAIVCGCNIGIFIKFRQASTENIIKRRALQTKRLTKTLLCVSTIHVFSWLSVIVVRYLYRYIVVVRVFYLVFNTIFIIHYSGSFINPVVYALRIPEFKQALASCCLRFQNMINIESWTRKEN</sequence>
<evidence type="ECO:0000256" key="5">
    <source>
        <dbReference type="ARBA" id="ARBA00023040"/>
    </source>
</evidence>
<feature type="transmembrane region" description="Helical" evidence="11">
    <location>
        <begin position="57"/>
        <end position="80"/>
    </location>
</feature>
<feature type="transmembrane region" description="Helical" evidence="11">
    <location>
        <begin position="181"/>
        <end position="200"/>
    </location>
</feature>
<evidence type="ECO:0000256" key="2">
    <source>
        <dbReference type="ARBA" id="ARBA00022475"/>
    </source>
</evidence>
<dbReference type="Gene3D" id="1.20.1070.10">
    <property type="entry name" value="Rhodopsin 7-helix transmembrane proteins"/>
    <property type="match status" value="1"/>
</dbReference>
<organism evidence="13 14">
    <name type="scientific">Porites evermanni</name>
    <dbReference type="NCBI Taxonomy" id="104178"/>
    <lineage>
        <taxon>Eukaryota</taxon>
        <taxon>Metazoa</taxon>
        <taxon>Cnidaria</taxon>
        <taxon>Anthozoa</taxon>
        <taxon>Hexacorallia</taxon>
        <taxon>Scleractinia</taxon>
        <taxon>Fungiina</taxon>
        <taxon>Poritidae</taxon>
        <taxon>Porites</taxon>
    </lineage>
</organism>
<feature type="non-terminal residue" evidence="13">
    <location>
        <position position="309"/>
    </location>
</feature>
<comment type="similarity">
    <text evidence="10">Belongs to the G-protein coupled receptor 1 family.</text>
</comment>
<dbReference type="SUPFAM" id="SSF81321">
    <property type="entry name" value="Family A G protein-coupled receptor-like"/>
    <property type="match status" value="1"/>
</dbReference>
<evidence type="ECO:0000256" key="11">
    <source>
        <dbReference type="SAM" id="Phobius"/>
    </source>
</evidence>
<keyword evidence="14" id="KW-1185">Reference proteome</keyword>
<dbReference type="Pfam" id="PF00001">
    <property type="entry name" value="7tm_1"/>
    <property type="match status" value="1"/>
</dbReference>
<accession>A0ABN8M072</accession>
<feature type="transmembrane region" description="Helical" evidence="11">
    <location>
        <begin position="221"/>
        <end position="242"/>
    </location>
</feature>
<evidence type="ECO:0000256" key="9">
    <source>
        <dbReference type="ARBA" id="ARBA00023224"/>
    </source>
</evidence>
<dbReference type="PRINTS" id="PR00237">
    <property type="entry name" value="GPCRRHODOPSN"/>
</dbReference>
<keyword evidence="2" id="KW-1003">Cell membrane</keyword>
<dbReference type="Proteomes" id="UP001159427">
    <property type="component" value="Unassembled WGS sequence"/>
</dbReference>
<evidence type="ECO:0000256" key="7">
    <source>
        <dbReference type="ARBA" id="ARBA00023170"/>
    </source>
</evidence>
<dbReference type="PANTHER" id="PTHR24246:SF27">
    <property type="entry name" value="ADENOSINE RECEPTOR, ISOFORM A"/>
    <property type="match status" value="1"/>
</dbReference>
<dbReference type="InterPro" id="IPR017452">
    <property type="entry name" value="GPCR_Rhodpsn_7TM"/>
</dbReference>
<keyword evidence="6 11" id="KW-0472">Membrane</keyword>
<keyword evidence="9 10" id="KW-0807">Transducer</keyword>
<evidence type="ECO:0000256" key="8">
    <source>
        <dbReference type="ARBA" id="ARBA00023180"/>
    </source>
</evidence>
<name>A0ABN8M072_9CNID</name>
<evidence type="ECO:0000313" key="14">
    <source>
        <dbReference type="Proteomes" id="UP001159427"/>
    </source>
</evidence>
<proteinExistence type="inferred from homology"/>
<dbReference type="EMBL" id="CALNXI010000182">
    <property type="protein sequence ID" value="CAH3021421.1"/>
    <property type="molecule type" value="Genomic_DNA"/>
</dbReference>
<feature type="transmembrane region" description="Helical" evidence="11">
    <location>
        <begin position="254"/>
        <end position="279"/>
    </location>
</feature>
<evidence type="ECO:0000256" key="10">
    <source>
        <dbReference type="RuleBase" id="RU000688"/>
    </source>
</evidence>
<evidence type="ECO:0000256" key="3">
    <source>
        <dbReference type="ARBA" id="ARBA00022692"/>
    </source>
</evidence>
<feature type="domain" description="G-protein coupled receptors family 1 profile" evidence="12">
    <location>
        <begin position="38"/>
        <end position="277"/>
    </location>
</feature>
<reference evidence="13 14" key="1">
    <citation type="submission" date="2022-05" db="EMBL/GenBank/DDBJ databases">
        <authorList>
            <consortium name="Genoscope - CEA"/>
            <person name="William W."/>
        </authorList>
    </citation>
    <scope>NUCLEOTIDE SEQUENCE [LARGE SCALE GENOMIC DNA]</scope>
</reference>
<dbReference type="PROSITE" id="PS00237">
    <property type="entry name" value="G_PROTEIN_RECEP_F1_1"/>
    <property type="match status" value="1"/>
</dbReference>
<evidence type="ECO:0000313" key="13">
    <source>
        <dbReference type="EMBL" id="CAH3021421.1"/>
    </source>
</evidence>
<feature type="transmembrane region" description="Helical" evidence="11">
    <location>
        <begin position="100"/>
        <end position="120"/>
    </location>
</feature>
<evidence type="ECO:0000259" key="12">
    <source>
        <dbReference type="PROSITE" id="PS50262"/>
    </source>
</evidence>
<keyword evidence="4 11" id="KW-1133">Transmembrane helix</keyword>
<gene>
    <name evidence="13" type="ORF">PEVE_00011377</name>
</gene>
<dbReference type="CDD" id="cd00637">
    <property type="entry name" value="7tm_classA_rhodopsin-like"/>
    <property type="match status" value="1"/>
</dbReference>